<feature type="region of interest" description="Disordered" evidence="1">
    <location>
        <begin position="1182"/>
        <end position="1233"/>
    </location>
</feature>
<dbReference type="PANTHER" id="PTHR21580">
    <property type="entry name" value="SHIPPO-1-RELATED"/>
    <property type="match status" value="1"/>
</dbReference>
<gene>
    <name evidence="2" type="ORF">HINF_LOCUS6259</name>
    <name evidence="3" type="ORF">HINF_LOCUS71360</name>
</gene>
<feature type="compositionally biased region" description="Polar residues" evidence="1">
    <location>
        <begin position="1279"/>
        <end position="1294"/>
    </location>
</feature>
<feature type="compositionally biased region" description="Polar residues" evidence="1">
    <location>
        <begin position="247"/>
        <end position="263"/>
    </location>
</feature>
<feature type="region of interest" description="Disordered" evidence="1">
    <location>
        <begin position="1385"/>
        <end position="1424"/>
    </location>
</feature>
<feature type="compositionally biased region" description="Polar residues" evidence="1">
    <location>
        <begin position="220"/>
        <end position="230"/>
    </location>
</feature>
<feature type="region of interest" description="Disordered" evidence="1">
    <location>
        <begin position="542"/>
        <end position="625"/>
    </location>
</feature>
<proteinExistence type="predicted"/>
<dbReference type="EMBL" id="CATOUU010000162">
    <property type="protein sequence ID" value="CAI9918614.1"/>
    <property type="molecule type" value="Genomic_DNA"/>
</dbReference>
<sequence length="1424" mass="159661">MQTELVYNDQIESSLKQMMDSPDMDQNQQKLPVFKTTSKSPNKQKSPKFTIVNYNLTKSGRLKDYNYNDQINYTVHKTSKSQTVSSNTAPQITIGERFKNELTEQNPGPSDYQIENYKTTGQTAQKFSLSSRHKELGLDDRSPGPANYEPKDKLILEHCPEFTIRPKTQVKNLQENPGVGTYDISAVSREIGITMGSRTQSGKLQDFPGPGTYNEKYEQTTKSSPKYSLQSRRDPKADLDGPGPGQYTVNDKQTKNSAPNYTLSGRHEIKSSQENPGPGQYTVKNSYVEPKSPKFTFGQKHSAENINKNPGPSDYQIENYKTTGQTAQKFSLSSRHKELGLDDRSPGPANYEPKDKLILEHCPEFTIRPKTQVKNLQENPGVGTYDISAVSREIGITMGSRTQSGKLQDFPGPGTYNEKYDFLFKQSPKFSLQSRRDIKIQNQNVPGPNQYEPNLQNIIKRAPEFSLQSKHYPKEQNTEIPGPDHYNPKNTFTIEQAPKFSLSGRQEEKHDFCNPGPGEYEGEKYKTIGKDSNSITLGSRHKELGLNDRSPGPAHYIPKDDLTLERAPVFTMKSRHEQKTTQDNPGVGQYDIDRRKEGHGITMGSRTQSGKIDNIPGPGTYYEKYNLTSRQSPMFSLASRHKQENFSMYPGPDKYDKKFDLVSRSAPHFSLSSRHAQKGTESNPGPGQYADQSKIVMESAPKFSLSSRQKEAHLQNNPGPGRYETQKYLQMGSQEHKIALGSRHKELGLNDRSPGPAHYIPKDDLTLERAPVFTMKSRHEQKTTQDNPGVGQYDIDRHKEGHGITMGSRTQSGKIDNIPGPGTYYEKYNLTSRQSPMFSLASRHKQENFSMYPGPDKYDKKFDLVSRSAPHFSLSSRHAQKGTESNPGPGQYADQSKIVMESAPKFSLSSRQKEAHLQNNPGPGRYETQKYLQMGSQEHKIALGSRHKELGLNDRSPGPAHYIPKDDLTLERAPVFTMKSRHEQKTTQDNPGVGSYNIDRSKKFKGITMGSRSKSCQLNNVPGPGAYSISYSQVNKKGPSFTLSSRYNKQNTNKIPGPGEYNSQFKFTCKSAPQYSLSSRHAQKGTESNPGPGQYADQSKIVMESAPKFSLSSRQKEAHLQNNPGPGRYETQKYLQMGSQEHKIALGSRHKELGLNDRSPGPAHYIPKDDLTLERAPVFTMKSRHEQKTTQDNPGVGQYDIDRRKEGHGITMGSRTQSGKIDNIPGPGTYYEKYNLTSRQSPMFSLASRHKQENFSMYPGPDKYDKKFDLVSRSAPHFSLSSRHAQKGTESNPGPGQYADQSKIVMESAPKFSLSSRQKEAHLQNNPGPGRYETQKYLQMGSQEHKIALGSRHKELGLNDRSPGPAHYIPKDDLTLERAPVFTMKSRHDSNIDQGTPGVGSYNIDRNTDGQGFSLASRTTQGAP</sequence>
<feature type="region of interest" description="Disordered" evidence="1">
    <location>
        <begin position="666"/>
        <end position="725"/>
    </location>
</feature>
<name>A0AA86NG89_9EUKA</name>
<evidence type="ECO:0000313" key="3">
    <source>
        <dbReference type="EMBL" id="CAL6101793.1"/>
    </source>
</evidence>
<protein>
    <submittedName>
        <fullName evidence="2">SHIPPO 1-like protein</fullName>
    </submittedName>
    <submittedName>
        <fullName evidence="3">SHIPPO_1-like protein</fullName>
    </submittedName>
</protein>
<dbReference type="Pfam" id="PF07004">
    <property type="entry name" value="SHIPPO-rpt"/>
    <property type="match status" value="32"/>
</dbReference>
<feature type="region of interest" description="Disordered" evidence="1">
    <location>
        <begin position="949"/>
        <end position="968"/>
    </location>
</feature>
<feature type="compositionally biased region" description="Polar residues" evidence="1">
    <location>
        <begin position="670"/>
        <end position="685"/>
    </location>
</feature>
<feature type="region of interest" description="Disordered" evidence="1">
    <location>
        <begin position="1074"/>
        <end position="1131"/>
    </location>
</feature>
<reference evidence="3 4" key="2">
    <citation type="submission" date="2024-07" db="EMBL/GenBank/DDBJ databases">
        <authorList>
            <person name="Akdeniz Z."/>
        </authorList>
    </citation>
    <scope>NUCLEOTIDE SEQUENCE [LARGE SCALE GENOMIC DNA]</scope>
</reference>
<evidence type="ECO:0000313" key="4">
    <source>
        <dbReference type="Proteomes" id="UP001642409"/>
    </source>
</evidence>
<feature type="region of interest" description="Disordered" evidence="1">
    <location>
        <begin position="196"/>
        <end position="314"/>
    </location>
</feature>
<dbReference type="PANTHER" id="PTHR21580:SF28">
    <property type="entry name" value="BOREALIN N-TERMINAL DOMAIN-CONTAINING PROTEIN-RELATED"/>
    <property type="match status" value="1"/>
</dbReference>
<dbReference type="InterPro" id="IPR051291">
    <property type="entry name" value="CIMAP"/>
</dbReference>
<feature type="compositionally biased region" description="Polar residues" evidence="1">
    <location>
        <begin position="1409"/>
        <end position="1424"/>
    </location>
</feature>
<keyword evidence="4" id="KW-1185">Reference proteome</keyword>
<organism evidence="2">
    <name type="scientific">Hexamita inflata</name>
    <dbReference type="NCBI Taxonomy" id="28002"/>
    <lineage>
        <taxon>Eukaryota</taxon>
        <taxon>Metamonada</taxon>
        <taxon>Diplomonadida</taxon>
        <taxon>Hexamitidae</taxon>
        <taxon>Hexamitinae</taxon>
        <taxon>Hexamita</taxon>
    </lineage>
</organism>
<reference evidence="2" key="1">
    <citation type="submission" date="2023-06" db="EMBL/GenBank/DDBJ databases">
        <authorList>
            <person name="Kurt Z."/>
        </authorList>
    </citation>
    <scope>NUCLEOTIDE SEQUENCE</scope>
</reference>
<feature type="compositionally biased region" description="Basic and acidic residues" evidence="1">
    <location>
        <begin position="132"/>
        <end position="142"/>
    </location>
</feature>
<dbReference type="Proteomes" id="UP001642409">
    <property type="component" value="Unassembled WGS sequence"/>
</dbReference>
<feature type="region of interest" description="Disordered" evidence="1">
    <location>
        <begin position="502"/>
        <end position="522"/>
    </location>
</feature>
<feature type="region of interest" description="Disordered" evidence="1">
    <location>
        <begin position="869"/>
        <end position="928"/>
    </location>
</feature>
<evidence type="ECO:0000256" key="1">
    <source>
        <dbReference type="SAM" id="MobiDB-lite"/>
    </source>
</evidence>
<feature type="region of interest" description="Disordered" evidence="1">
    <location>
        <begin position="979"/>
        <end position="1000"/>
    </location>
</feature>
<feature type="region of interest" description="Disordered" evidence="1">
    <location>
        <begin position="1275"/>
        <end position="1334"/>
    </location>
</feature>
<feature type="region of interest" description="Disordered" evidence="1">
    <location>
        <begin position="1038"/>
        <end position="1060"/>
    </location>
</feature>
<feature type="compositionally biased region" description="Polar residues" evidence="1">
    <location>
        <begin position="1038"/>
        <end position="1054"/>
    </location>
</feature>
<feature type="compositionally biased region" description="Polar residues" evidence="1">
    <location>
        <begin position="873"/>
        <end position="888"/>
    </location>
</feature>
<dbReference type="InterPro" id="IPR010736">
    <property type="entry name" value="SHIPPO-rpt"/>
</dbReference>
<feature type="region of interest" description="Disordered" evidence="1">
    <location>
        <begin position="776"/>
        <end position="828"/>
    </location>
</feature>
<dbReference type="EMBL" id="CAXDID020000548">
    <property type="protein sequence ID" value="CAL6101793.1"/>
    <property type="molecule type" value="Genomic_DNA"/>
</dbReference>
<feature type="region of interest" description="Disordered" evidence="1">
    <location>
        <begin position="123"/>
        <end position="147"/>
    </location>
</feature>
<accession>A0AA86NG89</accession>
<evidence type="ECO:0000313" key="2">
    <source>
        <dbReference type="EMBL" id="CAI9918614.1"/>
    </source>
</evidence>
<feature type="region of interest" description="Disordered" evidence="1">
    <location>
        <begin position="1152"/>
        <end position="1171"/>
    </location>
</feature>
<feature type="region of interest" description="Disordered" evidence="1">
    <location>
        <begin position="746"/>
        <end position="765"/>
    </location>
</feature>
<comment type="caution">
    <text evidence="2">The sequence shown here is derived from an EMBL/GenBank/DDBJ whole genome shotgun (WGS) entry which is preliminary data.</text>
</comment>
<feature type="compositionally biased region" description="Polar residues" evidence="1">
    <location>
        <begin position="1074"/>
        <end position="1091"/>
    </location>
</feature>